<keyword evidence="1" id="KW-0808">Transferase</keyword>
<dbReference type="Gene3D" id="3.40.50.2000">
    <property type="entry name" value="Glycogen Phosphorylase B"/>
    <property type="match status" value="1"/>
</dbReference>
<proteinExistence type="predicted"/>
<keyword evidence="4" id="KW-1185">Reference proteome</keyword>
<dbReference type="PANTHER" id="PTHR46401">
    <property type="entry name" value="GLYCOSYLTRANSFERASE WBBK-RELATED"/>
    <property type="match status" value="1"/>
</dbReference>
<reference evidence="4" key="1">
    <citation type="journal article" date="2019" name="Int. J. Syst. Evol. Microbiol.">
        <title>The Global Catalogue of Microorganisms (GCM) 10K type strain sequencing project: providing services to taxonomists for standard genome sequencing and annotation.</title>
        <authorList>
            <consortium name="The Broad Institute Genomics Platform"/>
            <consortium name="The Broad Institute Genome Sequencing Center for Infectious Disease"/>
            <person name="Wu L."/>
            <person name="Ma J."/>
        </authorList>
    </citation>
    <scope>NUCLEOTIDE SEQUENCE [LARGE SCALE GENOMIC DNA]</scope>
    <source>
        <strain evidence="4">KCTC 33792</strain>
    </source>
</reference>
<evidence type="ECO:0000313" key="4">
    <source>
        <dbReference type="Proteomes" id="UP001597520"/>
    </source>
</evidence>
<dbReference type="InterPro" id="IPR001296">
    <property type="entry name" value="Glyco_trans_1"/>
</dbReference>
<comment type="caution">
    <text evidence="3">The sequence shown here is derived from an EMBL/GenBank/DDBJ whole genome shotgun (WGS) entry which is preliminary data.</text>
</comment>
<dbReference type="PANTHER" id="PTHR46401:SF2">
    <property type="entry name" value="GLYCOSYLTRANSFERASE WBBK-RELATED"/>
    <property type="match status" value="1"/>
</dbReference>
<name>A0ABW5T3D9_9BACI</name>
<evidence type="ECO:0000256" key="1">
    <source>
        <dbReference type="ARBA" id="ARBA00022679"/>
    </source>
</evidence>
<dbReference type="Proteomes" id="UP001597520">
    <property type="component" value="Unassembled WGS sequence"/>
</dbReference>
<evidence type="ECO:0000259" key="2">
    <source>
        <dbReference type="Pfam" id="PF00534"/>
    </source>
</evidence>
<dbReference type="Pfam" id="PF00534">
    <property type="entry name" value="Glycos_transf_1"/>
    <property type="match status" value="1"/>
</dbReference>
<dbReference type="SUPFAM" id="SSF53756">
    <property type="entry name" value="UDP-Glycosyltransferase/glycogen phosphorylase"/>
    <property type="match status" value="1"/>
</dbReference>
<sequence length="457" mass="52278">MDSSNVRRIVRHFFPDTVPFTKTSLHNLEKKAPHSASFYFHHAWMELEESNRKAAAWLWCWRGLYHHPDNTSLLLFYSILSYASGRETEASLAFQKAENLDKTISSPFPLFEKKHPAGVTYPRVLQGTMEIANQMNTIAKGLTQQGYINDTLNYYPTYLGYSSDYEWKISKERSPVSPALRRLAETLIPSYDMFHFHFGTSLTDTREDLALLQQAEKSVLMHHWGSDARILSEAEKTNPFAVVKVDREYAVKQNLETLGKTIPACIVADREMYQYVYPFYSKVFIVPLMIDVDAYPPHVPDDEDKPLNIVHAPTSPAVKGTSYITAAVSRLQQKYNIDFQLVQGVSHEDAKTIYQGADIIIDQLHIGSYGLLAVEAMAMGKPVVCWISGFMRDAYPDDLPIVPANPETVEGRLEELIRRKDQLPHLGRQGRQFVEKYHDFRIHSGKILDIYRELSNP</sequence>
<feature type="domain" description="Glycosyl transferase family 1" evidence="2">
    <location>
        <begin position="333"/>
        <end position="432"/>
    </location>
</feature>
<organism evidence="3 4">
    <name type="scientific">Salibacterium lacus</name>
    <dbReference type="NCBI Taxonomy" id="1898109"/>
    <lineage>
        <taxon>Bacteria</taxon>
        <taxon>Bacillati</taxon>
        <taxon>Bacillota</taxon>
        <taxon>Bacilli</taxon>
        <taxon>Bacillales</taxon>
        <taxon>Bacillaceae</taxon>
    </lineage>
</organism>
<gene>
    <name evidence="3" type="ORF">ACFSUB_13555</name>
</gene>
<accession>A0ABW5T3D9</accession>
<dbReference type="EMBL" id="JBHUML010000005">
    <property type="protein sequence ID" value="MFD2706488.1"/>
    <property type="molecule type" value="Genomic_DNA"/>
</dbReference>
<dbReference type="RefSeq" id="WP_380713807.1">
    <property type="nucleotide sequence ID" value="NZ_JBHUML010000005.1"/>
</dbReference>
<protein>
    <submittedName>
        <fullName evidence="3">Glycosyltransferase</fullName>
    </submittedName>
</protein>
<evidence type="ECO:0000313" key="3">
    <source>
        <dbReference type="EMBL" id="MFD2706488.1"/>
    </source>
</evidence>